<proteinExistence type="predicted"/>
<dbReference type="Pfam" id="PF04082">
    <property type="entry name" value="Fungal_trans"/>
    <property type="match status" value="1"/>
</dbReference>
<reference evidence="6 7" key="1">
    <citation type="submission" date="2015-06" db="EMBL/GenBank/DDBJ databases">
        <title>Survival trade-offs in plant roots during colonization by closely related pathogenic and mutualistic fungi.</title>
        <authorList>
            <person name="Hacquard S."/>
            <person name="Kracher B."/>
            <person name="Hiruma K."/>
            <person name="Weinman A."/>
            <person name="Muench P."/>
            <person name="Garrido Oter R."/>
            <person name="Ver Loren van Themaat E."/>
            <person name="Dallerey J.-F."/>
            <person name="Damm U."/>
            <person name="Henrissat B."/>
            <person name="Lespinet O."/>
            <person name="Thon M."/>
            <person name="Kemen E."/>
            <person name="McHardy A.C."/>
            <person name="Schulze-Lefert P."/>
            <person name="O'Connell R.J."/>
        </authorList>
    </citation>
    <scope>NUCLEOTIDE SEQUENCE [LARGE SCALE GENOMIC DNA]</scope>
    <source>
        <strain evidence="6 7">MAFF 238704</strain>
    </source>
</reference>
<dbReference type="PANTHER" id="PTHR47424:SF12">
    <property type="entry name" value="TRANSCRIPTION FACTOR ASQA"/>
    <property type="match status" value="1"/>
</dbReference>
<evidence type="ECO:0000256" key="1">
    <source>
        <dbReference type="ARBA" id="ARBA00023015"/>
    </source>
</evidence>
<dbReference type="GO" id="GO:0000981">
    <property type="term" value="F:DNA-binding transcription factor activity, RNA polymerase II-specific"/>
    <property type="evidence" value="ECO:0007669"/>
    <property type="project" value="TreeGrafter"/>
</dbReference>
<feature type="region of interest" description="Disordered" evidence="4">
    <location>
        <begin position="39"/>
        <end position="64"/>
    </location>
</feature>
<feature type="domain" description="Xylanolytic transcriptional activator regulatory" evidence="5">
    <location>
        <begin position="279"/>
        <end position="351"/>
    </location>
</feature>
<comment type="caution">
    <text evidence="6">The sequence shown here is derived from an EMBL/GenBank/DDBJ whole genome shotgun (WGS) entry which is preliminary data.</text>
</comment>
<evidence type="ECO:0000313" key="6">
    <source>
        <dbReference type="EMBL" id="KZL68536.1"/>
    </source>
</evidence>
<dbReference type="SMART" id="SM00906">
    <property type="entry name" value="Fungal_trans"/>
    <property type="match status" value="1"/>
</dbReference>
<dbReference type="InterPro" id="IPR007219">
    <property type="entry name" value="XnlR_reg_dom"/>
</dbReference>
<dbReference type="Proteomes" id="UP000076584">
    <property type="component" value="Unassembled WGS sequence"/>
</dbReference>
<dbReference type="EMBL" id="LFIW01002504">
    <property type="protein sequence ID" value="KZL68536.1"/>
    <property type="molecule type" value="Genomic_DNA"/>
</dbReference>
<organism evidence="6 7">
    <name type="scientific">Colletotrichum incanum</name>
    <name type="common">Soybean anthracnose fungus</name>
    <dbReference type="NCBI Taxonomy" id="1573173"/>
    <lineage>
        <taxon>Eukaryota</taxon>
        <taxon>Fungi</taxon>
        <taxon>Dikarya</taxon>
        <taxon>Ascomycota</taxon>
        <taxon>Pezizomycotina</taxon>
        <taxon>Sordariomycetes</taxon>
        <taxon>Hypocreomycetidae</taxon>
        <taxon>Glomerellales</taxon>
        <taxon>Glomerellaceae</taxon>
        <taxon>Colletotrichum</taxon>
        <taxon>Colletotrichum spaethianum species complex</taxon>
    </lineage>
</organism>
<dbReference type="InterPro" id="IPR051127">
    <property type="entry name" value="Fungal_SecMet_Regulators"/>
</dbReference>
<dbReference type="GO" id="GO:0006351">
    <property type="term" value="P:DNA-templated transcription"/>
    <property type="evidence" value="ECO:0007669"/>
    <property type="project" value="InterPro"/>
</dbReference>
<accession>A0A166QYY8</accession>
<keyword evidence="3" id="KW-0539">Nucleus</keyword>
<name>A0A166QYY8_COLIC</name>
<dbReference type="AlphaFoldDB" id="A0A166QYY8"/>
<dbReference type="GO" id="GO:0005634">
    <property type="term" value="C:nucleus"/>
    <property type="evidence" value="ECO:0007669"/>
    <property type="project" value="TreeGrafter"/>
</dbReference>
<protein>
    <recommendedName>
        <fullName evidence="5">Xylanolytic transcriptional activator regulatory domain-containing protein</fullName>
    </recommendedName>
</protein>
<dbReference type="GO" id="GO:0000978">
    <property type="term" value="F:RNA polymerase II cis-regulatory region sequence-specific DNA binding"/>
    <property type="evidence" value="ECO:0007669"/>
    <property type="project" value="TreeGrafter"/>
</dbReference>
<evidence type="ECO:0000256" key="2">
    <source>
        <dbReference type="ARBA" id="ARBA00023163"/>
    </source>
</evidence>
<evidence type="ECO:0000256" key="4">
    <source>
        <dbReference type="SAM" id="MobiDB-lite"/>
    </source>
</evidence>
<dbReference type="GO" id="GO:0008270">
    <property type="term" value="F:zinc ion binding"/>
    <property type="evidence" value="ECO:0007669"/>
    <property type="project" value="InterPro"/>
</dbReference>
<sequence length="657" mass="72514">MAPPSEQPAEHKKKVNLTIRELESELRENRNKLSIPLTRLQEGLPQTPDSLSTPISNAEGDHGKANNDPWVGALLRPARSAHSTWFGPSSLYFFIHRLGVFLSTDIEHAQPDHMLLRSGRSAHLIDRSTAVGKDASRLLRPLGGQSSHGVYLDSVQEEFFINLFWQTYHTSLFAIIDEAEFKREYQALYVQVPPGYIRKPSALVDIVIAMCMQYGASTMPSGRQGRIVEDNDSTIAGRWHYGRAQALLAGEMESPTISTLQCHLLSAIYTCGASFHNMADSICALAVRTAYMLGLHIDPSPKLAESERQSRRRLWWAVYALDSKVGMKLGRPFLLHGSSTMPQLPDDQLGAAVLSGSTFAPIASNATWLSFSLCQLNLFRTVRTAHTTLYGQDFSLQGGKTIWDDISSLEKAANHLLSHAPAFDKWVQNVPDTLKTKREKEGCSFSVDGTALVFEQYAPLWLQRQRLLLELEYHHMCSNLYRPFISFNLEPSQGSRAEAMATRSVDHAIMLSKITLQALSSTAILDGWHEAFQWQWNAAITLAGYILASPHRPAASAARNALELTLSVFDTFGASFGTAANAACVVRGPKGAQTDPRGSSTDDGLSIEILDESMPSPFSLEGQNFDFLEMAVGVDAWADMDMFAFSDLGLSIEASTE</sequence>
<dbReference type="CDD" id="cd12148">
    <property type="entry name" value="fungal_TF_MHR"/>
    <property type="match status" value="1"/>
</dbReference>
<evidence type="ECO:0000313" key="7">
    <source>
        <dbReference type="Proteomes" id="UP000076584"/>
    </source>
</evidence>
<dbReference type="PANTHER" id="PTHR47424">
    <property type="entry name" value="REGULATORY PROTEIN GAL4"/>
    <property type="match status" value="1"/>
</dbReference>
<keyword evidence="2" id="KW-0804">Transcription</keyword>
<evidence type="ECO:0000256" key="3">
    <source>
        <dbReference type="ARBA" id="ARBA00023242"/>
    </source>
</evidence>
<gene>
    <name evidence="6" type="ORF">CI238_00303</name>
</gene>
<keyword evidence="1" id="KW-0805">Transcription regulation</keyword>
<evidence type="ECO:0000259" key="5">
    <source>
        <dbReference type="SMART" id="SM00906"/>
    </source>
</evidence>
<dbReference type="GO" id="GO:0000435">
    <property type="term" value="P:positive regulation of transcription from RNA polymerase II promoter by galactose"/>
    <property type="evidence" value="ECO:0007669"/>
    <property type="project" value="TreeGrafter"/>
</dbReference>
<feature type="compositionally biased region" description="Polar residues" evidence="4">
    <location>
        <begin position="47"/>
        <end position="56"/>
    </location>
</feature>
<keyword evidence="7" id="KW-1185">Reference proteome</keyword>